<dbReference type="PANTHER" id="PTHR37947:SF1">
    <property type="entry name" value="BLL2462 PROTEIN"/>
    <property type="match status" value="1"/>
</dbReference>
<feature type="transmembrane region" description="Helical" evidence="1">
    <location>
        <begin position="6"/>
        <end position="28"/>
    </location>
</feature>
<reference evidence="2" key="1">
    <citation type="journal article" date="2021" name="PeerJ">
        <title>Extensive microbial diversity within the chicken gut microbiome revealed by metagenomics and culture.</title>
        <authorList>
            <person name="Gilroy R."/>
            <person name="Ravi A."/>
            <person name="Getino M."/>
            <person name="Pursley I."/>
            <person name="Horton D.L."/>
            <person name="Alikhan N.F."/>
            <person name="Baker D."/>
            <person name="Gharbi K."/>
            <person name="Hall N."/>
            <person name="Watson M."/>
            <person name="Adriaenssens E.M."/>
            <person name="Foster-Nyarko E."/>
            <person name="Jarju S."/>
            <person name="Secka A."/>
            <person name="Antonio M."/>
            <person name="Oren A."/>
            <person name="Chaudhuri R.R."/>
            <person name="La Ragione R."/>
            <person name="Hildebrand F."/>
            <person name="Pallen M.J."/>
        </authorList>
    </citation>
    <scope>NUCLEOTIDE SEQUENCE</scope>
    <source>
        <strain evidence="2">14975</strain>
    </source>
</reference>
<reference evidence="2" key="2">
    <citation type="submission" date="2021-04" db="EMBL/GenBank/DDBJ databases">
        <authorList>
            <person name="Gilroy R."/>
        </authorList>
    </citation>
    <scope>NUCLEOTIDE SEQUENCE</scope>
    <source>
        <strain evidence="2">14975</strain>
    </source>
</reference>
<dbReference type="Gene3D" id="3.40.50.880">
    <property type="match status" value="1"/>
</dbReference>
<dbReference type="InterPro" id="IPR029062">
    <property type="entry name" value="Class_I_gatase-like"/>
</dbReference>
<proteinExistence type="predicted"/>
<feature type="transmembrane region" description="Helical" evidence="1">
    <location>
        <begin position="40"/>
        <end position="58"/>
    </location>
</feature>
<sequence>MSFLPVLPLPLVIALAVVLPVVVAWLCYAACRTLRRAPRLCCVSLAWLAALAGCMLLLNPGSVSLRPSSEKPVWVVGLDVSASMRSPVADDADAPSRHDVARRAVAALDAAARNSGRDLHWLALSDAARNCGSAAALTETASDAESSAILSSTAGAIESLRRQGRVVAGVMLISDGRDLRPRSWQTLVGRAGAAGCSVHVLPLGAHWKEPDLSLSTSRPLVQAYVGVPTRLSARIDNTRMGNRQLLVELLGPDGSVLRSQPVESRDGEASDVSFRLENAVGEYRMRVAVQPGESREDNNELRFTVSAADSRIRVFLAEGAPYWDSKFLAQYLRAQPVFDVRSVHRLSDERFYHIDSGDDDAEPSDTPDMPTTLEGLMGYDIVVLGKGMDSLLDEEAVQALTAYLRDQGGIVVMARGRCYAGRLEGMEALEPFVWGSGVGAESRFVPTEEGEQAGLFSQVLPGAADAVWKEQPPLDDVRDVAELRPQTRVLAAADGSGTPLLGIMRCGMGAVACINGEGLWKWDFYPDARERGNLYREFWRQFLPWVQTAAEFFPGFDLSLHPERASVAAGEGVTCRLGWRGGARPGRVLVEAVSLADGKRAALVTAVPTASSGLPRWEAAIPPLPSGEYLLRASVPDHATPSPECRFTVRRAPGEADNLDADPELLARVAEATGGMQLSDPLSEEQMATFLALPPGVSLIEEDFTPLWTRWQVLAFVVICLGLIWLIRRRRGLP</sequence>
<evidence type="ECO:0000313" key="3">
    <source>
        <dbReference type="Proteomes" id="UP000823964"/>
    </source>
</evidence>
<protein>
    <recommendedName>
        <fullName evidence="4">Glutamine amidotransferase domain-containing protein</fullName>
    </recommendedName>
</protein>
<dbReference type="PANTHER" id="PTHR37947">
    <property type="entry name" value="BLL2462 PROTEIN"/>
    <property type="match status" value="1"/>
</dbReference>
<dbReference type="EMBL" id="DXFQ01000023">
    <property type="protein sequence ID" value="HIX19270.1"/>
    <property type="molecule type" value="Genomic_DNA"/>
</dbReference>
<accession>A0A9D1VAN8</accession>
<dbReference type="Proteomes" id="UP000823964">
    <property type="component" value="Unassembled WGS sequence"/>
</dbReference>
<keyword evidence="1" id="KW-1133">Transmembrane helix</keyword>
<keyword evidence="1" id="KW-0472">Membrane</keyword>
<name>A0A9D1VAN8_9BACT</name>
<evidence type="ECO:0000256" key="1">
    <source>
        <dbReference type="SAM" id="Phobius"/>
    </source>
</evidence>
<organism evidence="2 3">
    <name type="scientific">Candidatus Akkermansia intestinigallinarum</name>
    <dbReference type="NCBI Taxonomy" id="2838431"/>
    <lineage>
        <taxon>Bacteria</taxon>
        <taxon>Pseudomonadati</taxon>
        <taxon>Verrucomicrobiota</taxon>
        <taxon>Verrucomicrobiia</taxon>
        <taxon>Verrucomicrobiales</taxon>
        <taxon>Akkermansiaceae</taxon>
        <taxon>Akkermansia</taxon>
    </lineage>
</organism>
<evidence type="ECO:0008006" key="4">
    <source>
        <dbReference type="Google" id="ProtNLM"/>
    </source>
</evidence>
<dbReference type="AlphaFoldDB" id="A0A9D1VAN8"/>
<dbReference type="SUPFAM" id="SSF52317">
    <property type="entry name" value="Class I glutamine amidotransferase-like"/>
    <property type="match status" value="1"/>
</dbReference>
<keyword evidence="1" id="KW-0812">Transmembrane</keyword>
<evidence type="ECO:0000313" key="2">
    <source>
        <dbReference type="EMBL" id="HIX19270.1"/>
    </source>
</evidence>
<comment type="caution">
    <text evidence="2">The sequence shown here is derived from an EMBL/GenBank/DDBJ whole genome shotgun (WGS) entry which is preliminary data.</text>
</comment>
<gene>
    <name evidence="2" type="ORF">H9862_01555</name>
</gene>
<feature type="transmembrane region" description="Helical" evidence="1">
    <location>
        <begin position="708"/>
        <end position="727"/>
    </location>
</feature>